<dbReference type="EMBL" id="JAHMHS010000175">
    <property type="protein sequence ID" value="KAK1710017.1"/>
    <property type="molecule type" value="Genomic_DNA"/>
</dbReference>
<organism evidence="2 3">
    <name type="scientific">Glomerella acutata</name>
    <name type="common">Colletotrichum acutatum</name>
    <dbReference type="NCBI Taxonomy" id="27357"/>
    <lineage>
        <taxon>Eukaryota</taxon>
        <taxon>Fungi</taxon>
        <taxon>Dikarya</taxon>
        <taxon>Ascomycota</taxon>
        <taxon>Pezizomycotina</taxon>
        <taxon>Sordariomycetes</taxon>
        <taxon>Hypocreomycetidae</taxon>
        <taxon>Glomerellales</taxon>
        <taxon>Glomerellaceae</taxon>
        <taxon>Colletotrichum</taxon>
        <taxon>Colletotrichum acutatum species complex</taxon>
    </lineage>
</organism>
<feature type="region of interest" description="Disordered" evidence="1">
    <location>
        <begin position="535"/>
        <end position="563"/>
    </location>
</feature>
<protein>
    <submittedName>
        <fullName evidence="2">Uncharacterized protein</fullName>
    </submittedName>
</protein>
<dbReference type="GeneID" id="85393418"/>
<dbReference type="AlphaFoldDB" id="A0AAD8UBX1"/>
<comment type="caution">
    <text evidence="2">The sequence shown here is derived from an EMBL/GenBank/DDBJ whole genome shotgun (WGS) entry which is preliminary data.</text>
</comment>
<evidence type="ECO:0000313" key="2">
    <source>
        <dbReference type="EMBL" id="KAK1710017.1"/>
    </source>
</evidence>
<evidence type="ECO:0000313" key="3">
    <source>
        <dbReference type="Proteomes" id="UP001244207"/>
    </source>
</evidence>
<proteinExistence type="predicted"/>
<sequence length="563" mass="63535">MQFIPQVDLGFSRTPSIFIFCQVFTEMSGLEKLKKFHPPAFLDDFEGEQLERWSKTVDGWFGDEIAGRLAGRKILTQFFNPLHFAFDSSLPPVPITWVGFPLNVRIKQPTDDARWAYAEDPDNQRAPPGRLDPEILKFHRKNEQTGEDEVVEVSRQREDRWVMDEYLEWSTKKVDGDVQTVSFTCEGPEYWEELAKYNPILTETPIKNPATQEYERNNKILNIYKKLNPDFAHEIKGDHLVDDEGNYNIYNRWNGHTNTGTIAHLIQINNSLSAEIDIAAQATVTRSDLVYGEPITNMLTLCGDGSAYGNPSRNSDPTIGAAVNEVCRLARDTVCPIPVTISVKDPVALYMYDADFSSFLLDRTGKRRGNVREMVQVPEGVFDWCDRGDITRNMGLHLRVSIPKGLKTDDDTRDLTLSDLFDQNNGGRYVHYGSQFADYIFMSVSGVVGPKPEPQNDGEAWPGKPQPALTYTEPYLQKPFIEPKVLGGPDLFKKMGEDDADETTFDRKGDSRVEFNAVVTTSDLEAMDLRVEAKDGPSGYMGMPEPGPPNGPDYQSITPKVIY</sequence>
<accession>A0AAD8UBX1</accession>
<keyword evidence="3" id="KW-1185">Reference proteome</keyword>
<dbReference type="RefSeq" id="XP_060358713.1">
    <property type="nucleotide sequence ID" value="XM_060509519.1"/>
</dbReference>
<gene>
    <name evidence="2" type="ORF">BDZ83DRAFT_640765</name>
</gene>
<evidence type="ECO:0000256" key="1">
    <source>
        <dbReference type="SAM" id="MobiDB-lite"/>
    </source>
</evidence>
<reference evidence="2" key="1">
    <citation type="submission" date="2021-12" db="EMBL/GenBank/DDBJ databases">
        <title>Comparative genomics, transcriptomics and evolutionary studies reveal genomic signatures of adaptation to plant cell wall in hemibiotrophic fungi.</title>
        <authorList>
            <consortium name="DOE Joint Genome Institute"/>
            <person name="Baroncelli R."/>
            <person name="Diaz J.F."/>
            <person name="Benocci T."/>
            <person name="Peng M."/>
            <person name="Battaglia E."/>
            <person name="Haridas S."/>
            <person name="Andreopoulos W."/>
            <person name="Labutti K."/>
            <person name="Pangilinan J."/>
            <person name="Floch G.L."/>
            <person name="Makela M.R."/>
            <person name="Henrissat B."/>
            <person name="Grigoriev I.V."/>
            <person name="Crouch J.A."/>
            <person name="De Vries R.P."/>
            <person name="Sukno S.A."/>
            <person name="Thon M.R."/>
        </authorList>
    </citation>
    <scope>NUCLEOTIDE SEQUENCE</scope>
    <source>
        <strain evidence="2">CBS 112980</strain>
    </source>
</reference>
<name>A0AAD8UBX1_GLOAC</name>
<feature type="compositionally biased region" description="Polar residues" evidence="1">
    <location>
        <begin position="553"/>
        <end position="563"/>
    </location>
</feature>
<dbReference type="Proteomes" id="UP001244207">
    <property type="component" value="Unassembled WGS sequence"/>
</dbReference>